<evidence type="ECO:0000313" key="2">
    <source>
        <dbReference type="Proteomes" id="UP001367508"/>
    </source>
</evidence>
<evidence type="ECO:0000313" key="1">
    <source>
        <dbReference type="EMBL" id="KAK7315425.1"/>
    </source>
</evidence>
<protein>
    <submittedName>
        <fullName evidence="1">Uncharacterized protein</fullName>
    </submittedName>
</protein>
<reference evidence="1 2" key="1">
    <citation type="submission" date="2024-01" db="EMBL/GenBank/DDBJ databases">
        <title>The genomes of 5 underutilized Papilionoideae crops provide insights into root nodulation and disease resistanc.</title>
        <authorList>
            <person name="Jiang F."/>
        </authorList>
    </citation>
    <scope>NUCLEOTIDE SEQUENCE [LARGE SCALE GENOMIC DNA]</scope>
    <source>
        <strain evidence="1">LVBAO_FW01</strain>
        <tissue evidence="1">Leaves</tissue>
    </source>
</reference>
<organism evidence="1 2">
    <name type="scientific">Canavalia gladiata</name>
    <name type="common">Sword bean</name>
    <name type="synonym">Dolichos gladiatus</name>
    <dbReference type="NCBI Taxonomy" id="3824"/>
    <lineage>
        <taxon>Eukaryota</taxon>
        <taxon>Viridiplantae</taxon>
        <taxon>Streptophyta</taxon>
        <taxon>Embryophyta</taxon>
        <taxon>Tracheophyta</taxon>
        <taxon>Spermatophyta</taxon>
        <taxon>Magnoliopsida</taxon>
        <taxon>eudicotyledons</taxon>
        <taxon>Gunneridae</taxon>
        <taxon>Pentapetalae</taxon>
        <taxon>rosids</taxon>
        <taxon>fabids</taxon>
        <taxon>Fabales</taxon>
        <taxon>Fabaceae</taxon>
        <taxon>Papilionoideae</taxon>
        <taxon>50 kb inversion clade</taxon>
        <taxon>NPAAA clade</taxon>
        <taxon>indigoferoid/millettioid clade</taxon>
        <taxon>Phaseoleae</taxon>
        <taxon>Canavalia</taxon>
    </lineage>
</organism>
<accession>A0AAN9PWV8</accession>
<keyword evidence="2" id="KW-1185">Reference proteome</keyword>
<proteinExistence type="predicted"/>
<dbReference type="EMBL" id="JAYMYQ010000008">
    <property type="protein sequence ID" value="KAK7315425.1"/>
    <property type="molecule type" value="Genomic_DNA"/>
</dbReference>
<name>A0AAN9PWV8_CANGL</name>
<sequence>MESLSFVQHNSGRMTDLMLNPQQGGLLQVLCWPPRLSMSTYGSMFCMKGYTYGFSTLHEKIRPFSSSYCELSTLVWPKQAQSSPASSVLVQSNFNQNIPLMLPLDSFQTRSRISGSAPHYHLDLNLAMNISSCTHQSPLVQQNTPLLIKMLRMIVYAVGSSGVKSDASQNSA</sequence>
<dbReference type="AlphaFoldDB" id="A0AAN9PWV8"/>
<dbReference type="Proteomes" id="UP001367508">
    <property type="component" value="Unassembled WGS sequence"/>
</dbReference>
<comment type="caution">
    <text evidence="1">The sequence shown here is derived from an EMBL/GenBank/DDBJ whole genome shotgun (WGS) entry which is preliminary data.</text>
</comment>
<gene>
    <name evidence="1" type="ORF">VNO77_33972</name>
</gene>